<feature type="non-terminal residue" evidence="8">
    <location>
        <position position="1"/>
    </location>
</feature>
<gene>
    <name evidence="8" type="primary">TPSG1</name>
</gene>
<dbReference type="GO" id="GO:0004252">
    <property type="term" value="F:serine-type endopeptidase activity"/>
    <property type="evidence" value="ECO:0007669"/>
    <property type="project" value="InterPro"/>
</dbReference>
<reference evidence="8" key="1">
    <citation type="submission" date="2025-08" db="UniProtKB">
        <authorList>
            <consortium name="RefSeq"/>
        </authorList>
    </citation>
    <scope>IDENTIFICATION</scope>
</reference>
<name>A0A3Q0DPH4_CARSF</name>
<keyword evidence="1" id="KW-0645">Protease</keyword>
<dbReference type="FunFam" id="2.40.10.10:FF:000002">
    <property type="entry name" value="Transmembrane protease serine"/>
    <property type="match status" value="1"/>
</dbReference>
<evidence type="ECO:0000259" key="6">
    <source>
        <dbReference type="PROSITE" id="PS50240"/>
    </source>
</evidence>
<dbReference type="SMART" id="SM00020">
    <property type="entry name" value="Tryp_SPc"/>
    <property type="match status" value="1"/>
</dbReference>
<dbReference type="PANTHER" id="PTHR24253">
    <property type="entry name" value="TRANSMEMBRANE PROTEASE SERINE"/>
    <property type="match status" value="1"/>
</dbReference>
<dbReference type="Pfam" id="PF00089">
    <property type="entry name" value="Trypsin"/>
    <property type="match status" value="1"/>
</dbReference>
<dbReference type="RefSeq" id="XP_021564327.1">
    <property type="nucleotide sequence ID" value="XM_021708652.1"/>
</dbReference>
<dbReference type="KEGG" id="csyr:103251635"/>
<dbReference type="Proteomes" id="UP000189704">
    <property type="component" value="Unplaced"/>
</dbReference>
<dbReference type="CDD" id="cd00190">
    <property type="entry name" value="Tryp_SPc"/>
    <property type="match status" value="1"/>
</dbReference>
<dbReference type="STRING" id="1868482.ENSTSYP00000021116"/>
<dbReference type="CTD" id="25823"/>
<evidence type="ECO:0000256" key="3">
    <source>
        <dbReference type="ARBA" id="ARBA00023157"/>
    </source>
</evidence>
<dbReference type="Gene3D" id="2.40.10.10">
    <property type="entry name" value="Trypsin-like serine proteases"/>
    <property type="match status" value="1"/>
</dbReference>
<sequence length="338" mass="36275">LDKKGVHVLLLSCQARTLRGGPDALEATPGGTLGLDPPAPPWGRHVSPSGFCNQVSEAEGQIVGGHAALACSWPWQANLRLQRVHVYGRWVLIATHCFSGSPNSFNYQVHLGELAIMWSPCFSTVRQVILYSSPPGPPGSSGDFVLVQLSTLVALTSWVLPVGLPEASADFYPSPGTRCWVTSWGYMQEGEPLPPPYHLQEVAVSIVDTKTYSQDYPSPEGSTIQPDMLCAQDPRDACQDSSRGPLVCQVDGSWLQTGIMSWGKGCGHPDRLGVNTRVTGYAGWIRQHRGTQGLDGRGSPILAGLFLPGLLLLLVSCVLTANCQLQVWGRAPSPTSDP</sequence>
<accession>A0A3Q0DPH4</accession>
<keyword evidence="7" id="KW-1185">Reference proteome</keyword>
<keyword evidence="2" id="KW-0378">Hydrolase</keyword>
<comment type="similarity">
    <text evidence="4">Belongs to the peptidase S1 family. CLIP subfamily.</text>
</comment>
<dbReference type="GO" id="GO:0006508">
    <property type="term" value="P:proteolysis"/>
    <property type="evidence" value="ECO:0007669"/>
    <property type="project" value="UniProtKB-KW"/>
</dbReference>
<dbReference type="OrthoDB" id="93664at2759"/>
<keyword evidence="3" id="KW-1015">Disulfide bond</keyword>
<dbReference type="SUPFAM" id="SSF50494">
    <property type="entry name" value="Trypsin-like serine proteases"/>
    <property type="match status" value="1"/>
</dbReference>
<feature type="domain" description="Peptidase S1" evidence="6">
    <location>
        <begin position="62"/>
        <end position="290"/>
    </location>
</feature>
<dbReference type="InterPro" id="IPR043504">
    <property type="entry name" value="Peptidase_S1_PA_chymotrypsin"/>
</dbReference>
<evidence type="ECO:0000313" key="7">
    <source>
        <dbReference type="Proteomes" id="UP000189704"/>
    </source>
</evidence>
<dbReference type="InterPro" id="IPR009003">
    <property type="entry name" value="Peptidase_S1_PA"/>
</dbReference>
<evidence type="ECO:0000313" key="8">
    <source>
        <dbReference type="RefSeq" id="XP_021564327.1"/>
    </source>
</evidence>
<dbReference type="GeneID" id="103251635"/>
<dbReference type="AlphaFoldDB" id="A0A3Q0DPH4"/>
<evidence type="ECO:0000256" key="4">
    <source>
        <dbReference type="ARBA" id="ARBA00024195"/>
    </source>
</evidence>
<keyword evidence="5" id="KW-0812">Transmembrane</keyword>
<dbReference type="PANTHER" id="PTHR24253:SF170">
    <property type="entry name" value="PEPTIDASE S1 DOMAIN-CONTAINING PROTEIN"/>
    <property type="match status" value="1"/>
</dbReference>
<evidence type="ECO:0000256" key="5">
    <source>
        <dbReference type="SAM" id="Phobius"/>
    </source>
</evidence>
<protein>
    <submittedName>
        <fullName evidence="8">LOW QUALITY PROTEIN: tryptase gamma</fullName>
    </submittedName>
</protein>
<dbReference type="InterPro" id="IPR001254">
    <property type="entry name" value="Trypsin_dom"/>
</dbReference>
<evidence type="ECO:0000256" key="1">
    <source>
        <dbReference type="ARBA" id="ARBA00022670"/>
    </source>
</evidence>
<proteinExistence type="inferred from homology"/>
<keyword evidence="5" id="KW-1133">Transmembrane helix</keyword>
<keyword evidence="5" id="KW-0472">Membrane</keyword>
<organism evidence="7 8">
    <name type="scientific">Carlito syrichta</name>
    <name type="common">Philippine tarsier</name>
    <name type="synonym">Tarsius syrichta</name>
    <dbReference type="NCBI Taxonomy" id="1868482"/>
    <lineage>
        <taxon>Eukaryota</taxon>
        <taxon>Metazoa</taxon>
        <taxon>Chordata</taxon>
        <taxon>Craniata</taxon>
        <taxon>Vertebrata</taxon>
        <taxon>Euteleostomi</taxon>
        <taxon>Mammalia</taxon>
        <taxon>Eutheria</taxon>
        <taxon>Euarchontoglires</taxon>
        <taxon>Primates</taxon>
        <taxon>Haplorrhini</taxon>
        <taxon>Tarsiiformes</taxon>
        <taxon>Tarsiidae</taxon>
        <taxon>Carlito</taxon>
    </lineage>
</organism>
<dbReference type="PROSITE" id="PS50240">
    <property type="entry name" value="TRYPSIN_DOM"/>
    <property type="match status" value="1"/>
</dbReference>
<evidence type="ECO:0000256" key="2">
    <source>
        <dbReference type="ARBA" id="ARBA00022801"/>
    </source>
</evidence>
<feature type="transmembrane region" description="Helical" evidence="5">
    <location>
        <begin position="301"/>
        <end position="321"/>
    </location>
</feature>